<evidence type="ECO:0000313" key="1">
    <source>
        <dbReference type="EMBL" id="KAK8988783.1"/>
    </source>
</evidence>
<reference evidence="1 2" key="1">
    <citation type="journal article" date="2024" name="G3 (Bethesda)">
        <title>Genome assembly of Hibiscus sabdariffa L. provides insights into metabolisms of medicinal natural products.</title>
        <authorList>
            <person name="Kim T."/>
        </authorList>
    </citation>
    <scope>NUCLEOTIDE SEQUENCE [LARGE SCALE GENOMIC DNA]</scope>
    <source>
        <strain evidence="1">TK-2024</strain>
        <tissue evidence="1">Old leaves</tissue>
    </source>
</reference>
<organism evidence="1 2">
    <name type="scientific">Hibiscus sabdariffa</name>
    <name type="common">roselle</name>
    <dbReference type="NCBI Taxonomy" id="183260"/>
    <lineage>
        <taxon>Eukaryota</taxon>
        <taxon>Viridiplantae</taxon>
        <taxon>Streptophyta</taxon>
        <taxon>Embryophyta</taxon>
        <taxon>Tracheophyta</taxon>
        <taxon>Spermatophyta</taxon>
        <taxon>Magnoliopsida</taxon>
        <taxon>eudicotyledons</taxon>
        <taxon>Gunneridae</taxon>
        <taxon>Pentapetalae</taxon>
        <taxon>rosids</taxon>
        <taxon>malvids</taxon>
        <taxon>Malvales</taxon>
        <taxon>Malvaceae</taxon>
        <taxon>Malvoideae</taxon>
        <taxon>Hibiscus</taxon>
    </lineage>
</organism>
<gene>
    <name evidence="1" type="ORF">V6N11_030159</name>
</gene>
<proteinExistence type="predicted"/>
<sequence length="146" mass="16643">MQDRTSGTGKYSKTNEGLLETLPIRCYEPSHSRENEVLTMFSLILYQFIIRDVNDGADENEALTTSMSISDGGTPVYTTRVLNMVSSISESVSLRPKETLLYHKEHSLDNKFLHQNLNWKWSSKETCIALCQYSCSSTQLSDRYQS</sequence>
<comment type="caution">
    <text evidence="1">The sequence shown here is derived from an EMBL/GenBank/DDBJ whole genome shotgun (WGS) entry which is preliminary data.</text>
</comment>
<accession>A0ABR2PK25</accession>
<protein>
    <submittedName>
        <fullName evidence="1">Uncharacterized protein</fullName>
    </submittedName>
</protein>
<dbReference type="EMBL" id="JBBPBN010000057">
    <property type="protein sequence ID" value="KAK8988783.1"/>
    <property type="molecule type" value="Genomic_DNA"/>
</dbReference>
<dbReference type="Proteomes" id="UP001396334">
    <property type="component" value="Unassembled WGS sequence"/>
</dbReference>
<keyword evidence="2" id="KW-1185">Reference proteome</keyword>
<name>A0ABR2PK25_9ROSI</name>
<evidence type="ECO:0000313" key="2">
    <source>
        <dbReference type="Proteomes" id="UP001396334"/>
    </source>
</evidence>